<sequence>MTEQTVTLQPSESTPVVFEAIPREAKVYQVSVDGLTGSFKAVAVPLAGSISSRMIWHEPLTAWEFVTTDIEIPLNEEIHLAQAWLNQSETTFAGHVDLVVTYPDGTRGTLSAVINQNREAAPHNGWFVQFAPFLSTQEGTYTLEATLSSAGQVLDSVTFSLVVVAVALPFTFSNFVARKIVCPGATAWNAVEISCLITNPHSMAVTQDVAIMWARYSRTYGQWINCEGSFGGGTRWDCICNQMSSCLVNPFPITLQPGESINFFYAGHCYPDPSDPSFHPCAPLLPRNYNWYWWLEDGTGNKSAERSFST</sequence>
<evidence type="ECO:0000313" key="1">
    <source>
        <dbReference type="EMBL" id="KKM64197.1"/>
    </source>
</evidence>
<gene>
    <name evidence="1" type="ORF">LCGC14_1503800</name>
</gene>
<dbReference type="EMBL" id="LAZR01010948">
    <property type="protein sequence ID" value="KKM64197.1"/>
    <property type="molecule type" value="Genomic_DNA"/>
</dbReference>
<accession>A0A0F9M4P3</accession>
<comment type="caution">
    <text evidence="1">The sequence shown here is derived from an EMBL/GenBank/DDBJ whole genome shotgun (WGS) entry which is preliminary data.</text>
</comment>
<name>A0A0F9M4P3_9ZZZZ</name>
<reference evidence="1" key="1">
    <citation type="journal article" date="2015" name="Nature">
        <title>Complex archaea that bridge the gap between prokaryotes and eukaryotes.</title>
        <authorList>
            <person name="Spang A."/>
            <person name="Saw J.H."/>
            <person name="Jorgensen S.L."/>
            <person name="Zaremba-Niedzwiedzka K."/>
            <person name="Martijn J."/>
            <person name="Lind A.E."/>
            <person name="van Eijk R."/>
            <person name="Schleper C."/>
            <person name="Guy L."/>
            <person name="Ettema T.J."/>
        </authorList>
    </citation>
    <scope>NUCLEOTIDE SEQUENCE</scope>
</reference>
<organism evidence="1">
    <name type="scientific">marine sediment metagenome</name>
    <dbReference type="NCBI Taxonomy" id="412755"/>
    <lineage>
        <taxon>unclassified sequences</taxon>
        <taxon>metagenomes</taxon>
        <taxon>ecological metagenomes</taxon>
    </lineage>
</organism>
<protein>
    <submittedName>
        <fullName evidence="1">Uncharacterized protein</fullName>
    </submittedName>
</protein>
<proteinExistence type="predicted"/>
<dbReference type="AlphaFoldDB" id="A0A0F9M4P3"/>